<dbReference type="AlphaFoldDB" id="A0A4R3Y3I4"/>
<dbReference type="SUPFAM" id="SSF102114">
    <property type="entry name" value="Radical SAM enzymes"/>
    <property type="match status" value="1"/>
</dbReference>
<reference evidence="7 8" key="1">
    <citation type="submission" date="2019-03" db="EMBL/GenBank/DDBJ databases">
        <title>Genomic Encyclopedia of Type Strains, Phase IV (KMG-IV): sequencing the most valuable type-strain genomes for metagenomic binning, comparative biology and taxonomic classification.</title>
        <authorList>
            <person name="Goeker M."/>
        </authorList>
    </citation>
    <scope>NUCLEOTIDE SEQUENCE [LARGE SCALE GENOMIC DNA]</scope>
    <source>
        <strain evidence="7 8">DSM 100309</strain>
    </source>
</reference>
<dbReference type="GO" id="GO:0046872">
    <property type="term" value="F:metal ion binding"/>
    <property type="evidence" value="ECO:0007669"/>
    <property type="project" value="UniProtKB-KW"/>
</dbReference>
<keyword evidence="8" id="KW-1185">Reference proteome</keyword>
<evidence type="ECO:0000256" key="3">
    <source>
        <dbReference type="ARBA" id="ARBA00022723"/>
    </source>
</evidence>
<gene>
    <name evidence="7" type="ORF">EDC63_108119</name>
</gene>
<comment type="cofactor">
    <cofactor evidence="1">
        <name>[4Fe-4S] cluster</name>
        <dbReference type="ChEBI" id="CHEBI:49883"/>
    </cofactor>
</comment>
<dbReference type="GO" id="GO:0005829">
    <property type="term" value="C:cytosol"/>
    <property type="evidence" value="ECO:0007669"/>
    <property type="project" value="TreeGrafter"/>
</dbReference>
<dbReference type="SFLD" id="SFLDG01082">
    <property type="entry name" value="B12-binding_domain_containing"/>
    <property type="match status" value="1"/>
</dbReference>
<evidence type="ECO:0000259" key="6">
    <source>
        <dbReference type="SMART" id="SM00729"/>
    </source>
</evidence>
<name>A0A4R3Y3I4_9PROT</name>
<dbReference type="InterPro" id="IPR051198">
    <property type="entry name" value="BchE-like"/>
</dbReference>
<keyword evidence="3" id="KW-0479">Metal-binding</keyword>
<dbReference type="SMART" id="SM00729">
    <property type="entry name" value="Elp3"/>
    <property type="match status" value="1"/>
</dbReference>
<organism evidence="7 8">
    <name type="scientific">Sulfurirhabdus autotrophica</name>
    <dbReference type="NCBI Taxonomy" id="1706046"/>
    <lineage>
        <taxon>Bacteria</taxon>
        <taxon>Pseudomonadati</taxon>
        <taxon>Pseudomonadota</taxon>
        <taxon>Betaproteobacteria</taxon>
        <taxon>Nitrosomonadales</taxon>
        <taxon>Sulfuricellaceae</taxon>
        <taxon>Sulfurirhabdus</taxon>
    </lineage>
</organism>
<dbReference type="InterPro" id="IPR007197">
    <property type="entry name" value="rSAM"/>
</dbReference>
<evidence type="ECO:0000256" key="5">
    <source>
        <dbReference type="ARBA" id="ARBA00023014"/>
    </source>
</evidence>
<comment type="caution">
    <text evidence="7">The sequence shown here is derived from an EMBL/GenBank/DDBJ whole genome shotgun (WGS) entry which is preliminary data.</text>
</comment>
<evidence type="ECO:0000313" key="8">
    <source>
        <dbReference type="Proteomes" id="UP000295367"/>
    </source>
</evidence>
<dbReference type="SFLD" id="SFLDS00029">
    <property type="entry name" value="Radical_SAM"/>
    <property type="match status" value="1"/>
</dbReference>
<evidence type="ECO:0000256" key="1">
    <source>
        <dbReference type="ARBA" id="ARBA00001966"/>
    </source>
</evidence>
<proteinExistence type="predicted"/>
<protein>
    <submittedName>
        <fullName evidence="7">Radical SAM superfamily enzyme YgiQ (UPF0313 family)</fullName>
    </submittedName>
</protein>
<keyword evidence="4" id="KW-0408">Iron</keyword>
<dbReference type="InterPro" id="IPR054699">
    <property type="entry name" value="rSAM_CUAEP"/>
</dbReference>
<dbReference type="EMBL" id="SMCO01000008">
    <property type="protein sequence ID" value="TCV85911.1"/>
    <property type="molecule type" value="Genomic_DNA"/>
</dbReference>
<dbReference type="GO" id="GO:0051536">
    <property type="term" value="F:iron-sulfur cluster binding"/>
    <property type="evidence" value="ECO:0007669"/>
    <property type="project" value="UniProtKB-KW"/>
</dbReference>
<dbReference type="Gene3D" id="3.80.30.20">
    <property type="entry name" value="tm_1862 like domain"/>
    <property type="match status" value="1"/>
</dbReference>
<evidence type="ECO:0000313" key="7">
    <source>
        <dbReference type="EMBL" id="TCV85911.1"/>
    </source>
</evidence>
<dbReference type="GO" id="GO:0003824">
    <property type="term" value="F:catalytic activity"/>
    <property type="evidence" value="ECO:0007669"/>
    <property type="project" value="InterPro"/>
</dbReference>
<dbReference type="NCBIfam" id="NF040546">
    <property type="entry name" value="rSAM_CUAEP"/>
    <property type="match status" value="1"/>
</dbReference>
<dbReference type="Proteomes" id="UP000295367">
    <property type="component" value="Unassembled WGS sequence"/>
</dbReference>
<evidence type="ECO:0000256" key="4">
    <source>
        <dbReference type="ARBA" id="ARBA00023004"/>
    </source>
</evidence>
<dbReference type="CDD" id="cd01335">
    <property type="entry name" value="Radical_SAM"/>
    <property type="match status" value="1"/>
</dbReference>
<feature type="domain" description="Elp3/MiaA/NifB-like radical SAM core" evidence="6">
    <location>
        <begin position="190"/>
        <end position="405"/>
    </location>
</feature>
<evidence type="ECO:0000256" key="2">
    <source>
        <dbReference type="ARBA" id="ARBA00022691"/>
    </source>
</evidence>
<sequence>MDNNSSCELDSADEMIWVDPATMFKVVLINPYELGRQPFALAEPAAWLKQDGFNVQCIDLSLQKLDPSFLVGAKLVALYVGMHTATRIAVEAIPRIRELLPEAHLCVYGLYAPMNEALLRGLGVKTILGGECEPALLSLAQRLRAGEACDVQTEPVVNLSKIEFMTPDRSGLPRLHRYAHLILPDGGKKMLGFIEASRGCKHLCRHCPVVPVYQGKFRIVPVDVVMADILQQVQAGAGHISFGDPDFFNGPTHAMKVITAMHTKFPNVSFDATIKIQHIIEHAELLPKLRGAGCLFITAAVESVDEKVLDYLAKNHTRADFERALELCRESGIFMAPTFVPFTPWTTLEGYLDLLSTLLRLKLVEAVPPIQLCIRLLIPEGSYLLQLPGFMQMIKPFDAKLLGYPWQHQDPRVDVLQQALQVCAAKGEEAEMPRSEIFAQIWQLTHEALGIAVPPLTKAEFGETIAHLSEPWYCCAEPTEQQLQSF</sequence>
<dbReference type="InterPro" id="IPR058240">
    <property type="entry name" value="rSAM_sf"/>
</dbReference>
<accession>A0A4R3Y3I4</accession>
<dbReference type="PANTHER" id="PTHR43409:SF7">
    <property type="entry name" value="BLL1977 PROTEIN"/>
    <property type="match status" value="1"/>
</dbReference>
<keyword evidence="2" id="KW-0949">S-adenosyl-L-methionine</keyword>
<dbReference type="InterPro" id="IPR006638">
    <property type="entry name" value="Elp3/MiaA/NifB-like_rSAM"/>
</dbReference>
<dbReference type="InterPro" id="IPR023404">
    <property type="entry name" value="rSAM_horseshoe"/>
</dbReference>
<dbReference type="Pfam" id="PF04055">
    <property type="entry name" value="Radical_SAM"/>
    <property type="match status" value="1"/>
</dbReference>
<keyword evidence="5" id="KW-0411">Iron-sulfur</keyword>
<dbReference type="PANTHER" id="PTHR43409">
    <property type="entry name" value="ANAEROBIC MAGNESIUM-PROTOPORPHYRIN IX MONOMETHYL ESTER CYCLASE-RELATED"/>
    <property type="match status" value="1"/>
</dbReference>